<sequence length="1152" mass="125601">MIGSDGRVKSIVEELPTDSPNSKKFRCKAYDAFNGSHIRDASFQWIFTTKSGEIVLPSHLFANVTVQGDTVLLSGLRKDVDVWRFRSKDEPLEGKCIALAPAYSGPLNETSTPYAYPSDKFLVLDTNKMVDPTDPEARNDDLRVDVEGAEMGKFVAEKGKSTVLTCKVTDLKTMTSVEGLNYQWKLQRKDSLPVDTSSLAEELEISEQPNGSTLRLNGLRDTASGVQVQCIVTNRTAVADGQPGPLKPGELIYSQPVFFDIKPTEKPDKEPRFSGAYELSVVPEADPERKYTVVVGGLGPDGKLSATTGSNVVLDAQLVDEKTGEQVPKEDAAGRIFFGIEAQYTDGSPAPINALADHVQIDSRTGKIILNGYRGDMDEPKKGDLRFRVVAERITLSPDDEVPDEGLPRGQLRKPSRQRFVSPLIIVVEDGTAREDSREEVVQLPVLTPVVLGLSKCHTLPVTAGQDVTLICRDRGTDEGKDDLLYGWEVSLRNGHRVPMAGILAESVQESGNTLRLRKLLEQKATLLGRCVVARKAGNSARYYSRYFAIGPKCEDAGPFKVGVFEVPTADADTRMFRCSATDPKTGSQLTNSTHYWQFVSSSGETVIPGHLFESVEISGDSIVLGRLRGDLDLSKLADKEGPIDGQCVVLTGGEDPTKSTSDGFIRIDVSKEDPKKPAFVGPAEFGDEKPETVVQGPINGTVSLGEGESTTLKCEGIDVYTGTAISGLAVEWEIRTHDNRPVDTSAVADKVEILPDGSLRLTGLRDTAAGIRARCVLMNKTTPVSGDETDPKAGGILPPGTSRPGNFIDFDIKPLEEPTKPNYTGVADLVTSPDDKLYNRYRVFIDGLRESDTLKGAQGETVDLRAKVFDALTNEDLQTPSENIRFGLEVTHSDGSPAPLSALADSVTVDAATGSIKLEGFQGDLQNSQKDNLRFRVIAEITQPRKETAGYIREPTMERIASPFYAVVVTNPDGTPLKDEREPARKYEILHPIVRGLSAGGNLPTEGEPQVTLRCEVHSSTMKEEDLVFGWEVRTASGQPMPMTGVVADTVRQSGNAITFTGLRKPEVRASGRCVVSPKADSSIKYYSPYFEIGLDSKQDKDSKVTVKVQEIPQPSPDRRKFVCNAEGEFVIWPIRMARMRRKLLIGFAIV</sequence>
<evidence type="ECO:0000313" key="2">
    <source>
        <dbReference type="EMBL" id="VDN09164.1"/>
    </source>
</evidence>
<evidence type="ECO:0000259" key="1">
    <source>
        <dbReference type="PROSITE" id="PS50835"/>
    </source>
</evidence>
<dbReference type="PROSITE" id="PS50835">
    <property type="entry name" value="IG_LIKE"/>
    <property type="match status" value="2"/>
</dbReference>
<dbReference type="AlphaFoldDB" id="A0A3P7KX70"/>
<dbReference type="OrthoDB" id="6284657at2759"/>
<organism evidence="2 3">
    <name type="scientific">Dibothriocephalus latus</name>
    <name type="common">Fish tapeworm</name>
    <name type="synonym">Diphyllobothrium latum</name>
    <dbReference type="NCBI Taxonomy" id="60516"/>
    <lineage>
        <taxon>Eukaryota</taxon>
        <taxon>Metazoa</taxon>
        <taxon>Spiralia</taxon>
        <taxon>Lophotrochozoa</taxon>
        <taxon>Platyhelminthes</taxon>
        <taxon>Cestoda</taxon>
        <taxon>Eucestoda</taxon>
        <taxon>Diphyllobothriidea</taxon>
        <taxon>Diphyllobothriidae</taxon>
        <taxon>Dibothriocephalus</taxon>
    </lineage>
</organism>
<gene>
    <name evidence="2" type="ORF">DILT_LOCUS4995</name>
</gene>
<evidence type="ECO:0000313" key="3">
    <source>
        <dbReference type="Proteomes" id="UP000281553"/>
    </source>
</evidence>
<feature type="domain" description="Ig-like" evidence="1">
    <location>
        <begin position="135"/>
        <end position="234"/>
    </location>
</feature>
<dbReference type="InterPro" id="IPR007110">
    <property type="entry name" value="Ig-like_dom"/>
</dbReference>
<feature type="domain" description="Ig-like" evidence="1">
    <location>
        <begin position="445"/>
        <end position="549"/>
    </location>
</feature>
<name>A0A3P7KX70_DIBLA</name>
<dbReference type="EMBL" id="UYRU01046515">
    <property type="protein sequence ID" value="VDN09164.1"/>
    <property type="molecule type" value="Genomic_DNA"/>
</dbReference>
<protein>
    <recommendedName>
        <fullName evidence="1">Ig-like domain-containing protein</fullName>
    </recommendedName>
</protein>
<keyword evidence="3" id="KW-1185">Reference proteome</keyword>
<proteinExistence type="predicted"/>
<reference evidence="2 3" key="1">
    <citation type="submission" date="2018-11" db="EMBL/GenBank/DDBJ databases">
        <authorList>
            <consortium name="Pathogen Informatics"/>
        </authorList>
    </citation>
    <scope>NUCLEOTIDE SEQUENCE [LARGE SCALE GENOMIC DNA]</scope>
</reference>
<dbReference type="Proteomes" id="UP000281553">
    <property type="component" value="Unassembled WGS sequence"/>
</dbReference>
<accession>A0A3P7KX70</accession>